<keyword evidence="12" id="KW-1185">Reference proteome</keyword>
<keyword evidence="11" id="KW-0812">Transmembrane</keyword>
<keyword evidence="3 11" id="KW-0732">Signal</keyword>
<evidence type="ECO:0000256" key="10">
    <source>
        <dbReference type="PROSITE-ProRule" id="PRU00803"/>
    </source>
</evidence>
<feature type="repeat" description="FG-GAP" evidence="10">
    <location>
        <begin position="32"/>
        <end position="91"/>
    </location>
</feature>
<evidence type="ECO:0000256" key="2">
    <source>
        <dbReference type="ARBA" id="ARBA00008054"/>
    </source>
</evidence>
<evidence type="ECO:0000256" key="4">
    <source>
        <dbReference type="ARBA" id="ARBA00022737"/>
    </source>
</evidence>
<keyword evidence="6 11" id="KW-0401">Integrin</keyword>
<evidence type="ECO:0000256" key="3">
    <source>
        <dbReference type="ARBA" id="ARBA00022729"/>
    </source>
</evidence>
<feature type="signal peptide" evidence="11">
    <location>
        <begin position="1"/>
        <end position="18"/>
    </location>
</feature>
<keyword evidence="9" id="KW-0325">Glycoprotein</keyword>
<keyword evidence="11" id="KW-1133">Transmembrane helix</keyword>
<dbReference type="Proteomes" id="UP001652628">
    <property type="component" value="Chromosome 2R"/>
</dbReference>
<dbReference type="Gene3D" id="2.130.10.130">
    <property type="entry name" value="Integrin alpha, N-terminal"/>
    <property type="match status" value="1"/>
</dbReference>
<feature type="transmembrane region" description="Helical" evidence="11">
    <location>
        <begin position="965"/>
        <end position="986"/>
    </location>
</feature>
<dbReference type="SUPFAM" id="SSF69179">
    <property type="entry name" value="Integrin domains"/>
    <property type="match status" value="1"/>
</dbReference>
<dbReference type="Pfam" id="PF01839">
    <property type="entry name" value="FG-GAP"/>
    <property type="match status" value="2"/>
</dbReference>
<feature type="repeat" description="FG-GAP" evidence="10">
    <location>
        <begin position="382"/>
        <end position="437"/>
    </location>
</feature>
<feature type="chain" id="PRO_5045000643" evidence="11">
    <location>
        <begin position="19"/>
        <end position="1033"/>
    </location>
</feature>
<feature type="repeat" description="FG-GAP" evidence="10">
    <location>
        <begin position="106"/>
        <end position="167"/>
    </location>
</feature>
<protein>
    <submittedName>
        <fullName evidence="13">Integrin alpha-PS3-like</fullName>
    </submittedName>
</protein>
<evidence type="ECO:0000313" key="13">
    <source>
        <dbReference type="RefSeq" id="XP_070850911.1"/>
    </source>
</evidence>
<evidence type="ECO:0000256" key="7">
    <source>
        <dbReference type="ARBA" id="ARBA00023136"/>
    </source>
</evidence>
<evidence type="ECO:0000256" key="1">
    <source>
        <dbReference type="ARBA" id="ARBA00004479"/>
    </source>
</evidence>
<dbReference type="Gene3D" id="2.60.40.1530">
    <property type="entry name" value="ntegrin, alpha v. Chain A, domain 4"/>
    <property type="match status" value="1"/>
</dbReference>
<dbReference type="SUPFAM" id="SSF69318">
    <property type="entry name" value="Integrin alpha N-terminal domain"/>
    <property type="match status" value="1"/>
</dbReference>
<proteinExistence type="inferred from homology"/>
<dbReference type="PRINTS" id="PR01185">
    <property type="entry name" value="INTEGRINA"/>
</dbReference>
<dbReference type="SMART" id="SM00191">
    <property type="entry name" value="Int_alpha"/>
    <property type="match status" value="5"/>
</dbReference>
<feature type="repeat" description="FG-GAP" evidence="10">
    <location>
        <begin position="319"/>
        <end position="381"/>
    </location>
</feature>
<evidence type="ECO:0000256" key="11">
    <source>
        <dbReference type="RuleBase" id="RU003762"/>
    </source>
</evidence>
<feature type="repeat" description="FG-GAP" evidence="10">
    <location>
        <begin position="442"/>
        <end position="506"/>
    </location>
</feature>
<dbReference type="InterPro" id="IPR013519">
    <property type="entry name" value="Int_alpha_beta-p"/>
</dbReference>
<dbReference type="Gene3D" id="1.20.5.930">
    <property type="entry name" value="Bicelle-embedded integrin alpha(iib) transmembrane segment"/>
    <property type="match status" value="1"/>
</dbReference>
<keyword evidence="4" id="KW-0677">Repeat</keyword>
<dbReference type="Gene3D" id="2.60.40.1460">
    <property type="entry name" value="Integrin domains. Chain A, domain 2"/>
    <property type="match status" value="1"/>
</dbReference>
<evidence type="ECO:0000256" key="8">
    <source>
        <dbReference type="ARBA" id="ARBA00023170"/>
    </source>
</evidence>
<accession>A0ABM4TLT3</accession>
<comment type="similarity">
    <text evidence="2 11">Belongs to the integrin alpha chain family.</text>
</comment>
<keyword evidence="7 11" id="KW-0472">Membrane</keyword>
<dbReference type="PANTHER" id="PTHR23220">
    <property type="entry name" value="INTEGRIN ALPHA"/>
    <property type="match status" value="1"/>
</dbReference>
<dbReference type="PROSITE" id="PS51470">
    <property type="entry name" value="FG_GAP"/>
    <property type="match status" value="5"/>
</dbReference>
<comment type="subcellular location">
    <subcellularLocation>
        <location evidence="1 11">Membrane</location>
        <topology evidence="1 11">Single-pass type I membrane protein</topology>
    </subcellularLocation>
</comment>
<dbReference type="GeneID" id="108017685"/>
<dbReference type="InterPro" id="IPR032695">
    <property type="entry name" value="Integrin_dom_sf"/>
</dbReference>
<organism evidence="12 13">
    <name type="scientific">Drosophila suzukii</name>
    <name type="common">Spotted-wing drosophila fruit fly</name>
    <dbReference type="NCBI Taxonomy" id="28584"/>
    <lineage>
        <taxon>Eukaryota</taxon>
        <taxon>Metazoa</taxon>
        <taxon>Ecdysozoa</taxon>
        <taxon>Arthropoda</taxon>
        <taxon>Hexapoda</taxon>
        <taxon>Insecta</taxon>
        <taxon>Pterygota</taxon>
        <taxon>Neoptera</taxon>
        <taxon>Endopterygota</taxon>
        <taxon>Diptera</taxon>
        <taxon>Brachycera</taxon>
        <taxon>Muscomorpha</taxon>
        <taxon>Ephydroidea</taxon>
        <taxon>Drosophilidae</taxon>
        <taxon>Drosophila</taxon>
        <taxon>Sophophora</taxon>
    </lineage>
</organism>
<name>A0ABM4TLT3_DROSZ</name>
<dbReference type="InterPro" id="IPR028994">
    <property type="entry name" value="Integrin_alpha_N"/>
</dbReference>
<keyword evidence="5 11" id="KW-0130">Cell adhesion</keyword>
<evidence type="ECO:0000256" key="6">
    <source>
        <dbReference type="ARBA" id="ARBA00023037"/>
    </source>
</evidence>
<sequence length="1033" mass="116029">MCHILFFVFLALIYQIEAFNVSPHPSLVINFPSHLNTSQRRSSYFGYLLVIRPTSIIVGAPRAISTLSSQDKIDEPGAIYRCNLTSGSCSPYVLDPRGDVNNYVSECPTNNFENKGFQWLGGSMDGGTRDTDKLLVCAPRFYAISTGRYHMIGVCYWVQNTLKNTPEHVTRISPLRLKSKQVDNTDRGTLGRFIYQNGEMGLSAHVTDDNSRFLIGAPGIDNWRGSLILDFPEDNLSENHLTENDNYTKTCHLEHNKTRIPEPQNWNQEEDSYFGYAVSSGYFDSSNPKTLLYVATAPQANKPYGEAYIFELNDNGTTIRNHSVFYGEKYGEYFGYSVLAEDLNGDGKTDVIISAPQHALEDSYDNGAIYVFINKGSYYFERTIIHSPVGKKGRFGTTLSQIGDINQDGYNDVAVGAPFAGNGSVLIYLGSKDGLRDQPSQRLDAPSQQASVYGAHMFGHGLSRGSDIDGNGFNDFVVGAPNAEVSYLYKTYPVVKVIATIKSESREIKMGKDKLTITACYRLDTKAKKMQDQKLNIQILIDTKLGRMKFAESQTDKMRFQAIAGLKNSCRDFEIQVRFSNIFTPIVMEMHYELTKKVSDLKEFCETCAVVDPQEPTVSTQKIIFSTGCATDVCIADLQLRSKNVRYANNTITNVTKHRYLPQFNVTSTSRLAFAQVPGNCRVTEAVMECDLNRGRPLAKGDSDSVSISFDVSQLSGQSLIIHAEVFSIGYEKNPTDNKQTNVIGLKEFTEIDASGGRTNDQIVLKEDAYPSEVINQYEIKSLGPSTIEELSVSLYIPVAYKTAESIKAKPIIDIASLKMQATYDSQTPPIELYDQNNTILLATRKRRDAKRLNGNQETSASISDVQWNEEESLPMNNTIVFNCQDTNTTVCVRAEMRLKFWPHKPIYLSISFNLDLNEMEDYWEYFVIKTDLRLLKKGDPTSSSLKINKKIKSNVISKHTELSIWKVILSVIVGVLLLSSITYTLHKFGFFKRDKKEELKKLVQQSLEALEAKELMADNMDQFIEESPISEF</sequence>
<keyword evidence="8 11" id="KW-0675">Receptor</keyword>
<dbReference type="PANTHER" id="PTHR23220:SF83">
    <property type="entry name" value="INTEGRIN ALPHA-PS3-RELATED"/>
    <property type="match status" value="1"/>
</dbReference>
<gene>
    <name evidence="13" type="primary">LOC108017685</name>
</gene>
<dbReference type="InterPro" id="IPR000413">
    <property type="entry name" value="Integrin_alpha"/>
</dbReference>
<evidence type="ECO:0000313" key="12">
    <source>
        <dbReference type="Proteomes" id="UP001652628"/>
    </source>
</evidence>
<evidence type="ECO:0000256" key="5">
    <source>
        <dbReference type="ARBA" id="ARBA00022889"/>
    </source>
</evidence>
<reference evidence="13" key="1">
    <citation type="submission" date="2025-08" db="UniProtKB">
        <authorList>
            <consortium name="RefSeq"/>
        </authorList>
    </citation>
    <scope>IDENTIFICATION</scope>
</reference>
<dbReference type="RefSeq" id="XP_070850911.1">
    <property type="nucleotide sequence ID" value="XM_070994810.1"/>
</dbReference>
<evidence type="ECO:0000256" key="9">
    <source>
        <dbReference type="ARBA" id="ARBA00023180"/>
    </source>
</evidence>
<dbReference type="InterPro" id="IPR013517">
    <property type="entry name" value="FG-GAP"/>
</dbReference>